<dbReference type="EnsemblMetazoa" id="XM_030994291">
    <property type="protein sequence ID" value="XP_030850151"/>
    <property type="gene ID" value="LOC115927931"/>
</dbReference>
<name>A0A7M7PEL5_STRPU</name>
<dbReference type="RefSeq" id="XP_030850151.1">
    <property type="nucleotide sequence ID" value="XM_030994291.1"/>
</dbReference>
<dbReference type="InParanoid" id="A0A7M7PEL5"/>
<dbReference type="GeneID" id="115927931"/>
<reference evidence="1" key="2">
    <citation type="submission" date="2021-01" db="UniProtKB">
        <authorList>
            <consortium name="EnsemblMetazoa"/>
        </authorList>
    </citation>
    <scope>IDENTIFICATION</scope>
</reference>
<dbReference type="PANTHER" id="PTHR48312">
    <property type="match status" value="1"/>
</dbReference>
<dbReference type="Gene3D" id="3.40.50.300">
    <property type="entry name" value="P-loop containing nucleotide triphosphate hydrolases"/>
    <property type="match status" value="1"/>
</dbReference>
<evidence type="ECO:0000313" key="2">
    <source>
        <dbReference type="Proteomes" id="UP000007110"/>
    </source>
</evidence>
<dbReference type="KEGG" id="spu:115927931"/>
<protein>
    <recommendedName>
        <fullName evidence="3">Sulfotransferase family protein</fullName>
    </recommendedName>
</protein>
<reference evidence="2" key="1">
    <citation type="submission" date="2015-02" db="EMBL/GenBank/DDBJ databases">
        <title>Genome sequencing for Strongylocentrotus purpuratus.</title>
        <authorList>
            <person name="Murali S."/>
            <person name="Liu Y."/>
            <person name="Vee V."/>
            <person name="English A."/>
            <person name="Wang M."/>
            <person name="Skinner E."/>
            <person name="Han Y."/>
            <person name="Muzny D.M."/>
            <person name="Worley K.C."/>
            <person name="Gibbs R.A."/>
        </authorList>
    </citation>
    <scope>NUCLEOTIDE SEQUENCE</scope>
</reference>
<dbReference type="Proteomes" id="UP000007110">
    <property type="component" value="Unassembled WGS sequence"/>
</dbReference>
<organism evidence="1 2">
    <name type="scientific">Strongylocentrotus purpuratus</name>
    <name type="common">Purple sea urchin</name>
    <dbReference type="NCBI Taxonomy" id="7668"/>
    <lineage>
        <taxon>Eukaryota</taxon>
        <taxon>Metazoa</taxon>
        <taxon>Echinodermata</taxon>
        <taxon>Eleutherozoa</taxon>
        <taxon>Echinozoa</taxon>
        <taxon>Echinoidea</taxon>
        <taxon>Euechinoidea</taxon>
        <taxon>Echinacea</taxon>
        <taxon>Camarodonta</taxon>
        <taxon>Echinidea</taxon>
        <taxon>Strongylocentrotidae</taxon>
        <taxon>Strongylocentrotus</taxon>
    </lineage>
</organism>
<sequence length="225" mass="26354">MLKTKTKGDELQRICYDIKRDLESTKSKLVFIKEMAYITDYVQEYLPQGFRYVFLTREPTRVFTSFRKSIQASGMFHRTEGPILDIIREDPANIRPMSWYEKQHQLWKYVQEHLDPNPIIIDATDLASQPRKILKSFCEAVGFLYSDSLLQWSPSQNFPKNFVTAGENLEQFAAFYSTALSSTHFMAPAKKGPIPRDQLTDDVIRCVDYSMPFYREMYENRLQAS</sequence>
<evidence type="ECO:0000313" key="1">
    <source>
        <dbReference type="EnsemblMetazoa" id="XP_030850151"/>
    </source>
</evidence>
<proteinExistence type="predicted"/>
<dbReference type="OrthoDB" id="10031677at2759"/>
<keyword evidence="2" id="KW-1185">Reference proteome</keyword>
<dbReference type="PANTHER" id="PTHR48312:SF1">
    <property type="entry name" value="SULFOTRANSFERASE"/>
    <property type="match status" value="1"/>
</dbReference>
<evidence type="ECO:0008006" key="3">
    <source>
        <dbReference type="Google" id="ProtNLM"/>
    </source>
</evidence>
<dbReference type="AlphaFoldDB" id="A0A7M7PEL5"/>
<dbReference type="Pfam" id="PF19798">
    <property type="entry name" value="Sulfotransfer_5"/>
    <property type="match status" value="1"/>
</dbReference>
<accession>A0A7M7PEL5</accession>
<dbReference type="InterPro" id="IPR027417">
    <property type="entry name" value="P-loop_NTPase"/>
</dbReference>
<dbReference type="SUPFAM" id="SSF52540">
    <property type="entry name" value="P-loop containing nucleoside triphosphate hydrolases"/>
    <property type="match status" value="1"/>
</dbReference>
<dbReference type="OMA" id="RICYDIK"/>